<accession>A0A0D2EXN0</accession>
<dbReference type="GeneID" id="25330092"/>
<name>A0A0D2EXN0_9EURO</name>
<protein>
    <recommendedName>
        <fullName evidence="5">FAD-binding domain-containing protein</fullName>
    </recommendedName>
</protein>
<dbReference type="PANTHER" id="PTHR43476:SF4">
    <property type="entry name" value="BLR0106 PROTEIN"/>
    <property type="match status" value="1"/>
</dbReference>
<evidence type="ECO:0000313" key="7">
    <source>
        <dbReference type="Proteomes" id="UP000054342"/>
    </source>
</evidence>
<dbReference type="OrthoDB" id="10016252at2759"/>
<keyword evidence="7" id="KW-1185">Reference proteome</keyword>
<dbReference type="SUPFAM" id="SSF51905">
    <property type="entry name" value="FAD/NAD(P)-binding domain"/>
    <property type="match status" value="1"/>
</dbReference>
<dbReference type="GO" id="GO:0016491">
    <property type="term" value="F:oxidoreductase activity"/>
    <property type="evidence" value="ECO:0007669"/>
    <property type="project" value="UniProtKB-KW"/>
</dbReference>
<dbReference type="InterPro" id="IPR036188">
    <property type="entry name" value="FAD/NAD-bd_sf"/>
</dbReference>
<dbReference type="PANTHER" id="PTHR43476">
    <property type="entry name" value="3-(3-HYDROXY-PHENYL)PROPIONATE/3-HYDROXYCINNAMIC ACID HYDROXYLASE"/>
    <property type="match status" value="1"/>
</dbReference>
<sequence length="426" mass="46883">MTDSYAANGQGLTINGYDASLDVSDTTNYLTNGHDTNGDTKERDNVIVVGAGPVGLLIALRLAKAGIPTTILEMLPYVEQSPRAAVYHAISVRELDRAGVLEDCRANGKSSSDVCWRKLNGEVIASIDRKPLPGEKYQVLVLGQHELAEIILKHVKQCKESQVLFNHKAVEIQQDEKGVRVAAETPDGIKQFSARYLVGADGGRSGVRRLIDVPFEGFTWPQSLVACNVVYSFDKYGYQSGNFIVDKDHWCLIASLNEPGLWRVSYGELPGLTHEQLMERQPMKFEAIFPGPRPLKYELKNASPYRINQRLGLTGGMLDAGACADALIATLKQGYPESVLESYAEKRKKVWHDIINPTSQANVKRIFENDPDTVGQTDPFLKMLNDPTVDKSKLRAGDGLYVDVLADHTSMNSKADKPTVVPLPGN</sequence>
<gene>
    <name evidence="6" type="ORF">PV05_08184</name>
</gene>
<dbReference type="InterPro" id="IPR002938">
    <property type="entry name" value="FAD-bd"/>
</dbReference>
<dbReference type="InterPro" id="IPR050631">
    <property type="entry name" value="PheA/TfdB_FAD_monoxygenase"/>
</dbReference>
<dbReference type="Pfam" id="PF01494">
    <property type="entry name" value="FAD_binding_3"/>
    <property type="match status" value="1"/>
</dbReference>
<keyword evidence="4" id="KW-0520">NAD</keyword>
<evidence type="ECO:0000259" key="5">
    <source>
        <dbReference type="Pfam" id="PF01494"/>
    </source>
</evidence>
<dbReference type="PRINTS" id="PR00420">
    <property type="entry name" value="RNGMNOXGNASE"/>
</dbReference>
<dbReference type="HOGENOM" id="CLU_009665_2_2_1"/>
<dbReference type="Proteomes" id="UP000054342">
    <property type="component" value="Unassembled WGS sequence"/>
</dbReference>
<dbReference type="STRING" id="348802.A0A0D2EXN0"/>
<dbReference type="Gene3D" id="3.30.70.2450">
    <property type="match status" value="1"/>
</dbReference>
<reference evidence="6 7" key="1">
    <citation type="submission" date="2015-01" db="EMBL/GenBank/DDBJ databases">
        <title>The Genome Sequence of Exophiala xenobiotica CBS118157.</title>
        <authorList>
            <consortium name="The Broad Institute Genomics Platform"/>
            <person name="Cuomo C."/>
            <person name="de Hoog S."/>
            <person name="Gorbushina A."/>
            <person name="Stielow B."/>
            <person name="Teixiera M."/>
            <person name="Abouelleil A."/>
            <person name="Chapman S.B."/>
            <person name="Priest M."/>
            <person name="Young S.K."/>
            <person name="Wortman J."/>
            <person name="Nusbaum C."/>
            <person name="Birren B."/>
        </authorList>
    </citation>
    <scope>NUCLEOTIDE SEQUENCE [LARGE SCALE GENOMIC DNA]</scope>
    <source>
        <strain evidence="6 7">CBS 118157</strain>
    </source>
</reference>
<evidence type="ECO:0000256" key="1">
    <source>
        <dbReference type="ARBA" id="ARBA00022630"/>
    </source>
</evidence>
<keyword evidence="3" id="KW-0560">Oxidoreductase</keyword>
<dbReference type="RefSeq" id="XP_013313138.1">
    <property type="nucleotide sequence ID" value="XM_013457684.1"/>
</dbReference>
<organism evidence="6 7">
    <name type="scientific">Exophiala xenobiotica</name>
    <dbReference type="NCBI Taxonomy" id="348802"/>
    <lineage>
        <taxon>Eukaryota</taxon>
        <taxon>Fungi</taxon>
        <taxon>Dikarya</taxon>
        <taxon>Ascomycota</taxon>
        <taxon>Pezizomycotina</taxon>
        <taxon>Eurotiomycetes</taxon>
        <taxon>Chaetothyriomycetidae</taxon>
        <taxon>Chaetothyriales</taxon>
        <taxon>Herpotrichiellaceae</taxon>
        <taxon>Exophiala</taxon>
    </lineage>
</organism>
<proteinExistence type="predicted"/>
<feature type="domain" description="FAD-binding" evidence="5">
    <location>
        <begin position="45"/>
        <end position="219"/>
    </location>
</feature>
<evidence type="ECO:0000313" key="6">
    <source>
        <dbReference type="EMBL" id="KIW52554.1"/>
    </source>
</evidence>
<evidence type="ECO:0000256" key="4">
    <source>
        <dbReference type="ARBA" id="ARBA00023027"/>
    </source>
</evidence>
<dbReference type="AlphaFoldDB" id="A0A0D2EXN0"/>
<evidence type="ECO:0000256" key="2">
    <source>
        <dbReference type="ARBA" id="ARBA00022827"/>
    </source>
</evidence>
<dbReference type="EMBL" id="KN847321">
    <property type="protein sequence ID" value="KIW52554.1"/>
    <property type="molecule type" value="Genomic_DNA"/>
</dbReference>
<keyword evidence="2" id="KW-0274">FAD</keyword>
<dbReference type="Gene3D" id="3.50.50.60">
    <property type="entry name" value="FAD/NAD(P)-binding domain"/>
    <property type="match status" value="2"/>
</dbReference>
<dbReference type="GO" id="GO:0071949">
    <property type="term" value="F:FAD binding"/>
    <property type="evidence" value="ECO:0007669"/>
    <property type="project" value="InterPro"/>
</dbReference>
<evidence type="ECO:0000256" key="3">
    <source>
        <dbReference type="ARBA" id="ARBA00023002"/>
    </source>
</evidence>
<keyword evidence="1" id="KW-0285">Flavoprotein</keyword>